<comment type="similarity">
    <text evidence="1">Belongs to the peroxiredoxin family. AhpC/Prx1 subfamily.</text>
</comment>
<dbReference type="PANTHER" id="PTHR10681:SF128">
    <property type="entry name" value="THIOREDOXIN-DEPENDENT PEROXIDE REDUCTASE, MITOCHONDRIAL"/>
    <property type="match status" value="1"/>
</dbReference>
<evidence type="ECO:0000256" key="3">
    <source>
        <dbReference type="SAM" id="MobiDB-lite"/>
    </source>
</evidence>
<dbReference type="PANTHER" id="PTHR10681">
    <property type="entry name" value="THIOREDOXIN PEROXIDASE"/>
    <property type="match status" value="1"/>
</dbReference>
<feature type="compositionally biased region" description="Low complexity" evidence="3">
    <location>
        <begin position="321"/>
        <end position="338"/>
    </location>
</feature>
<evidence type="ECO:0000313" key="5">
    <source>
        <dbReference type="EMBL" id="KAF2015511.1"/>
    </source>
</evidence>
<dbReference type="GO" id="GO:0008379">
    <property type="term" value="F:thioredoxin peroxidase activity"/>
    <property type="evidence" value="ECO:0007669"/>
    <property type="project" value="TreeGrafter"/>
</dbReference>
<dbReference type="EMBL" id="ML978069">
    <property type="protein sequence ID" value="KAF2015511.1"/>
    <property type="molecule type" value="Genomic_DNA"/>
</dbReference>
<evidence type="ECO:0000256" key="1">
    <source>
        <dbReference type="ARBA" id="ARBA00009796"/>
    </source>
</evidence>
<feature type="compositionally biased region" description="Polar residues" evidence="3">
    <location>
        <begin position="421"/>
        <end position="432"/>
    </location>
</feature>
<gene>
    <name evidence="5" type="ORF">BU24DRAFT_491747</name>
</gene>
<dbReference type="GeneID" id="54291234"/>
<dbReference type="GO" id="GO:0006979">
    <property type="term" value="P:response to oxidative stress"/>
    <property type="evidence" value="ECO:0007669"/>
    <property type="project" value="TreeGrafter"/>
</dbReference>
<dbReference type="InterPro" id="IPR050217">
    <property type="entry name" value="Peroxiredoxin"/>
</dbReference>
<dbReference type="Gene3D" id="3.40.30.10">
    <property type="entry name" value="Glutaredoxin"/>
    <property type="match status" value="1"/>
</dbReference>
<evidence type="ECO:0000259" key="4">
    <source>
        <dbReference type="PROSITE" id="PS51352"/>
    </source>
</evidence>
<proteinExistence type="inferred from homology"/>
<feature type="region of interest" description="Disordered" evidence="3">
    <location>
        <begin position="221"/>
        <end position="307"/>
    </location>
</feature>
<feature type="compositionally biased region" description="Polar residues" evidence="3">
    <location>
        <begin position="340"/>
        <end position="361"/>
    </location>
</feature>
<feature type="compositionally biased region" description="Polar residues" evidence="3">
    <location>
        <begin position="292"/>
        <end position="307"/>
    </location>
</feature>
<evidence type="ECO:0000313" key="6">
    <source>
        <dbReference type="Proteomes" id="UP000799778"/>
    </source>
</evidence>
<evidence type="ECO:0000256" key="2">
    <source>
        <dbReference type="ARBA" id="ARBA00023002"/>
    </source>
</evidence>
<keyword evidence="6" id="KW-1185">Reference proteome</keyword>
<dbReference type="OrthoDB" id="185659at2759"/>
<dbReference type="SUPFAM" id="SSF52833">
    <property type="entry name" value="Thioredoxin-like"/>
    <property type="match status" value="1"/>
</dbReference>
<dbReference type="GO" id="GO:0042744">
    <property type="term" value="P:hydrogen peroxide catabolic process"/>
    <property type="evidence" value="ECO:0007669"/>
    <property type="project" value="TreeGrafter"/>
</dbReference>
<dbReference type="PROSITE" id="PS51352">
    <property type="entry name" value="THIOREDOXIN_2"/>
    <property type="match status" value="1"/>
</dbReference>
<accession>A0A6A5XRY5</accession>
<sequence>MGSLGKVCIGKPAPDFHCDAVIEGKIQKVTLNTYISPARQRWLILLFIPAAFSYVCPTEVLAFENCLDEFHDRRCDIVFISVDTKHVLWHWKNVPRQYGGLGKIKIPLLSDSNHRMSKDYGVLIEEEGVSLRGMFILDEVGIVQQATLNNVTVGRSVLEALRLLEAFQAVAKHGVLCPIDWHPATDTDEMLNTIPNTLPDPSDEHLLRLQKEFGDTLVTDLDAKHKSKDQSPNRPNTLGERLSSDSVAISSSQEGSMRSREGSLRSNQAGSVKSLDDLSHPALGPLDPIPSSPDTFSRINNLPNNSQEVNKKTLSLLKVESTSAPPSASVTPTPTPSAQNPPRQITRINAPSGSVRQSKGYTNGLVPPNLSRHNTYESRRGSHIFLEFADPTLTPKRSPPPPASKLSPISIQSSSPKLLSRTTSMNQSSRGSTPKLETPPPSGKGLMSPIGTGQTRLQATFEAIKKMSSGLASPKLDLSSRKNNGKIETKEEAEAGPGYFDAVS</sequence>
<feature type="domain" description="Thioredoxin" evidence="4">
    <location>
        <begin position="7"/>
        <end position="169"/>
    </location>
</feature>
<feature type="region of interest" description="Disordered" evidence="3">
    <location>
        <begin position="388"/>
        <end position="451"/>
    </location>
</feature>
<dbReference type="GO" id="GO:0005829">
    <property type="term" value="C:cytosol"/>
    <property type="evidence" value="ECO:0007669"/>
    <property type="project" value="TreeGrafter"/>
</dbReference>
<name>A0A6A5XRY5_9PLEO</name>
<dbReference type="InterPro" id="IPR013766">
    <property type="entry name" value="Thioredoxin_domain"/>
</dbReference>
<dbReference type="Proteomes" id="UP000799778">
    <property type="component" value="Unassembled WGS sequence"/>
</dbReference>
<feature type="compositionally biased region" description="Basic and acidic residues" evidence="3">
    <location>
        <begin position="221"/>
        <end position="231"/>
    </location>
</feature>
<feature type="compositionally biased region" description="Low complexity" evidence="3">
    <location>
        <begin position="404"/>
        <end position="420"/>
    </location>
</feature>
<feature type="region of interest" description="Disordered" evidence="3">
    <location>
        <begin position="465"/>
        <end position="504"/>
    </location>
</feature>
<protein>
    <submittedName>
        <fullName evidence="5">Thioredoxin-like protein</fullName>
    </submittedName>
</protein>
<organism evidence="5 6">
    <name type="scientific">Aaosphaeria arxii CBS 175.79</name>
    <dbReference type="NCBI Taxonomy" id="1450172"/>
    <lineage>
        <taxon>Eukaryota</taxon>
        <taxon>Fungi</taxon>
        <taxon>Dikarya</taxon>
        <taxon>Ascomycota</taxon>
        <taxon>Pezizomycotina</taxon>
        <taxon>Dothideomycetes</taxon>
        <taxon>Pleosporomycetidae</taxon>
        <taxon>Pleosporales</taxon>
        <taxon>Pleosporales incertae sedis</taxon>
        <taxon>Aaosphaeria</taxon>
    </lineage>
</organism>
<dbReference type="AlphaFoldDB" id="A0A6A5XRY5"/>
<dbReference type="RefSeq" id="XP_033383850.1">
    <property type="nucleotide sequence ID" value="XM_033533837.1"/>
</dbReference>
<dbReference type="InterPro" id="IPR036249">
    <property type="entry name" value="Thioredoxin-like_sf"/>
</dbReference>
<dbReference type="GO" id="GO:0033554">
    <property type="term" value="P:cellular response to stress"/>
    <property type="evidence" value="ECO:0007669"/>
    <property type="project" value="TreeGrafter"/>
</dbReference>
<dbReference type="CDD" id="cd03015">
    <property type="entry name" value="PRX_Typ2cys"/>
    <property type="match status" value="1"/>
</dbReference>
<dbReference type="Pfam" id="PF00578">
    <property type="entry name" value="AhpC-TSA"/>
    <property type="match status" value="1"/>
</dbReference>
<feature type="compositionally biased region" description="Polar residues" evidence="3">
    <location>
        <begin position="244"/>
        <end position="256"/>
    </location>
</feature>
<dbReference type="GO" id="GO:0045454">
    <property type="term" value="P:cell redox homeostasis"/>
    <property type="evidence" value="ECO:0007669"/>
    <property type="project" value="TreeGrafter"/>
</dbReference>
<feature type="region of interest" description="Disordered" evidence="3">
    <location>
        <begin position="319"/>
        <end position="375"/>
    </location>
</feature>
<dbReference type="InterPro" id="IPR000866">
    <property type="entry name" value="AhpC/TSA"/>
</dbReference>
<keyword evidence="2" id="KW-0560">Oxidoreductase</keyword>
<reference evidence="5" key="1">
    <citation type="journal article" date="2020" name="Stud. Mycol.">
        <title>101 Dothideomycetes genomes: a test case for predicting lifestyles and emergence of pathogens.</title>
        <authorList>
            <person name="Haridas S."/>
            <person name="Albert R."/>
            <person name="Binder M."/>
            <person name="Bloem J."/>
            <person name="Labutti K."/>
            <person name="Salamov A."/>
            <person name="Andreopoulos B."/>
            <person name="Baker S."/>
            <person name="Barry K."/>
            <person name="Bills G."/>
            <person name="Bluhm B."/>
            <person name="Cannon C."/>
            <person name="Castanera R."/>
            <person name="Culley D."/>
            <person name="Daum C."/>
            <person name="Ezra D."/>
            <person name="Gonzalez J."/>
            <person name="Henrissat B."/>
            <person name="Kuo A."/>
            <person name="Liang C."/>
            <person name="Lipzen A."/>
            <person name="Lutzoni F."/>
            <person name="Magnuson J."/>
            <person name="Mondo S."/>
            <person name="Nolan M."/>
            <person name="Ohm R."/>
            <person name="Pangilinan J."/>
            <person name="Park H.-J."/>
            <person name="Ramirez L."/>
            <person name="Alfaro M."/>
            <person name="Sun H."/>
            <person name="Tritt A."/>
            <person name="Yoshinaga Y."/>
            <person name="Zwiers L.-H."/>
            <person name="Turgeon B."/>
            <person name="Goodwin S."/>
            <person name="Spatafora J."/>
            <person name="Crous P."/>
            <person name="Grigoriev I."/>
        </authorList>
    </citation>
    <scope>NUCLEOTIDE SEQUENCE</scope>
    <source>
        <strain evidence="5">CBS 175.79</strain>
    </source>
</reference>